<sequence>MTSSGAGTPDDLPDQKSKNRLFSYAGRRMNTKRIGLTEKTNCNNLSSFFNAKFTSKAFGKLH</sequence>
<evidence type="ECO:0000313" key="1">
    <source>
        <dbReference type="Proteomes" id="UP000887565"/>
    </source>
</evidence>
<dbReference type="WBParaSite" id="nRc.2.0.1.t43474-RA">
    <property type="protein sequence ID" value="nRc.2.0.1.t43474-RA"/>
    <property type="gene ID" value="nRc.2.0.1.g43474"/>
</dbReference>
<dbReference type="AlphaFoldDB" id="A0A915KYB3"/>
<dbReference type="Proteomes" id="UP000887565">
    <property type="component" value="Unplaced"/>
</dbReference>
<organism evidence="1 2">
    <name type="scientific">Romanomermis culicivorax</name>
    <name type="common">Nematode worm</name>
    <dbReference type="NCBI Taxonomy" id="13658"/>
    <lineage>
        <taxon>Eukaryota</taxon>
        <taxon>Metazoa</taxon>
        <taxon>Ecdysozoa</taxon>
        <taxon>Nematoda</taxon>
        <taxon>Enoplea</taxon>
        <taxon>Dorylaimia</taxon>
        <taxon>Mermithida</taxon>
        <taxon>Mermithoidea</taxon>
        <taxon>Mermithidae</taxon>
        <taxon>Romanomermis</taxon>
    </lineage>
</organism>
<proteinExistence type="predicted"/>
<protein>
    <submittedName>
        <fullName evidence="2">Uncharacterized protein</fullName>
    </submittedName>
</protein>
<evidence type="ECO:0000313" key="2">
    <source>
        <dbReference type="WBParaSite" id="nRc.2.0.1.t43474-RA"/>
    </source>
</evidence>
<name>A0A915KYB3_ROMCU</name>
<accession>A0A915KYB3</accession>
<keyword evidence="1" id="KW-1185">Reference proteome</keyword>
<reference evidence="2" key="1">
    <citation type="submission" date="2022-11" db="UniProtKB">
        <authorList>
            <consortium name="WormBaseParasite"/>
        </authorList>
    </citation>
    <scope>IDENTIFICATION</scope>
</reference>